<sequence length="792" mass="84046">MDRVSSIGATSSQSPVTVSTPAQLRRNERPPAALAANVHAVHQADVRLAMPSSSSQRPLSPATSEIISNGGAEKRSAPQEASEREDAVSTPSPAKIPRQETGAAGGKVKITDAMLQTWKDLGKAGIKAEGGLEGLARRDNVPVAALRNYLRANGRLTQFGEDRLSPGKKTKVTIAMLQAWKDLGQVGIEAAGGLDSLARQNNVSVVTLKSYLRADGRLSQLGEDRLDPRKVTITEAMLQRWKALGRAGIKAAGGLDGVARRDNVRAATLRNYLHADGRLTQRGEDRLNPGGRTKITYAMLQEWKDLGNAGIKAVGGLDGLARRENVAAAAVKHYLRADGRLSQVGEDRLNPGGKTKITNAMLRAWKDLGQAGIEAAGGLGGLARRANVPAVTLRHYLRADGRLSQHGEDRLDSDKKAKITDAMLQAWKDLGQAGIDAAGGLDGLAKRENVSVVLLRNYLHADGSLTKCGEDRIDSLRKTNITSAMLQAWKDLGQAGIENAGGLGGVARRNGVPLGSLKNYLRADGRLTKAGEDRLNPGGEAKVTNALLQKWKDLGKAGIKAAGGLEGVARQDNVTVSALKHYLRADGSLSQLGEDRLDPDGKAKISEAMLQTWKDLGPAGIKAAGGLDGLARENNVPVSALKHYLRADGRLTPRGEDRLAPSGKTKITDALLQKWKDLGKAGVDTEGGLDGVARRDNVAVAALRNYLHADGRLTQRGEDRLNSHSKAKITDAMLQAWKDLGKAGIDAAGGLDAMARRDNVPASALKNYLRADGSLSRAGEARLHRKAGAPSM</sequence>
<feature type="compositionally biased region" description="Low complexity" evidence="1">
    <location>
        <begin position="10"/>
        <end position="21"/>
    </location>
</feature>
<feature type="compositionally biased region" description="Basic and acidic residues" evidence="1">
    <location>
        <begin position="72"/>
        <end position="87"/>
    </location>
</feature>
<protein>
    <submittedName>
        <fullName evidence="2">Kinase inhibitor protein</fullName>
    </submittedName>
</protein>
<proteinExistence type="predicted"/>
<dbReference type="Proteomes" id="UP000254589">
    <property type="component" value="Unassembled WGS sequence"/>
</dbReference>
<name>A0AAJ4ZFF3_PANPU</name>
<organism evidence="2 3">
    <name type="scientific">Pandoraea pulmonicola</name>
    <dbReference type="NCBI Taxonomy" id="93221"/>
    <lineage>
        <taxon>Bacteria</taxon>
        <taxon>Pseudomonadati</taxon>
        <taxon>Pseudomonadota</taxon>
        <taxon>Betaproteobacteria</taxon>
        <taxon>Burkholderiales</taxon>
        <taxon>Burkholderiaceae</taxon>
        <taxon>Pandoraea</taxon>
    </lineage>
</organism>
<feature type="region of interest" description="Disordered" evidence="1">
    <location>
        <begin position="1"/>
        <end position="32"/>
    </location>
</feature>
<dbReference type="AlphaFoldDB" id="A0AAJ4ZFF3"/>
<keyword evidence="2" id="KW-0649">Protein kinase inhibitor</keyword>
<dbReference type="EMBL" id="UGSJ01000001">
    <property type="protein sequence ID" value="SUA92320.1"/>
    <property type="molecule type" value="Genomic_DNA"/>
</dbReference>
<gene>
    <name evidence="2" type="ORF">NCTC13159_03844</name>
</gene>
<accession>A0AAJ4ZFF3</accession>
<feature type="region of interest" description="Disordered" evidence="1">
    <location>
        <begin position="46"/>
        <end position="108"/>
    </location>
</feature>
<evidence type="ECO:0000313" key="2">
    <source>
        <dbReference type="EMBL" id="SUA92320.1"/>
    </source>
</evidence>
<evidence type="ECO:0000256" key="1">
    <source>
        <dbReference type="SAM" id="MobiDB-lite"/>
    </source>
</evidence>
<comment type="caution">
    <text evidence="2">The sequence shown here is derived from an EMBL/GenBank/DDBJ whole genome shotgun (WGS) entry which is preliminary data.</text>
</comment>
<dbReference type="GO" id="GO:0004860">
    <property type="term" value="F:protein kinase inhibitor activity"/>
    <property type="evidence" value="ECO:0007669"/>
    <property type="project" value="UniProtKB-KW"/>
</dbReference>
<feature type="compositionally biased region" description="Polar residues" evidence="1">
    <location>
        <begin position="51"/>
        <end position="67"/>
    </location>
</feature>
<reference evidence="2 3" key="1">
    <citation type="submission" date="2018-06" db="EMBL/GenBank/DDBJ databases">
        <authorList>
            <consortium name="Pathogen Informatics"/>
            <person name="Doyle S."/>
        </authorList>
    </citation>
    <scope>NUCLEOTIDE SEQUENCE [LARGE SCALE GENOMIC DNA]</scope>
    <source>
        <strain evidence="2 3">NCTC13159</strain>
    </source>
</reference>
<evidence type="ECO:0000313" key="3">
    <source>
        <dbReference type="Proteomes" id="UP000254589"/>
    </source>
</evidence>